<protein>
    <submittedName>
        <fullName evidence="2">Uncharacterized protein</fullName>
    </submittedName>
</protein>
<sequence length="111" mass="12807">MVMNLSRWRSWNWWLLWWRKRWSTGFTKQWVVPLQMYVVGLLLPARLVNLVMVFAGRRVICLQYVALRDMIQDGCGHEAVAGRVAVAEMDDMVLSGGGLNCWLSTYGVANM</sequence>
<evidence type="ECO:0000256" key="1">
    <source>
        <dbReference type="SAM" id="Phobius"/>
    </source>
</evidence>
<dbReference type="AlphaFoldDB" id="A0A4Y7L7I6"/>
<keyword evidence="3" id="KW-1185">Reference proteome</keyword>
<dbReference type="Proteomes" id="UP000316621">
    <property type="component" value="Chromosome 10"/>
</dbReference>
<organism evidence="2 3">
    <name type="scientific">Papaver somniferum</name>
    <name type="common">Opium poppy</name>
    <dbReference type="NCBI Taxonomy" id="3469"/>
    <lineage>
        <taxon>Eukaryota</taxon>
        <taxon>Viridiplantae</taxon>
        <taxon>Streptophyta</taxon>
        <taxon>Embryophyta</taxon>
        <taxon>Tracheophyta</taxon>
        <taxon>Spermatophyta</taxon>
        <taxon>Magnoliopsida</taxon>
        <taxon>Ranunculales</taxon>
        <taxon>Papaveraceae</taxon>
        <taxon>Papaveroideae</taxon>
        <taxon>Papaver</taxon>
    </lineage>
</organism>
<dbReference type="EMBL" id="CM010724">
    <property type="protein sequence ID" value="RZC80580.1"/>
    <property type="molecule type" value="Genomic_DNA"/>
</dbReference>
<keyword evidence="1" id="KW-0472">Membrane</keyword>
<accession>A0A4Y7L7I6</accession>
<reference evidence="2 3" key="1">
    <citation type="journal article" date="2018" name="Science">
        <title>The opium poppy genome and morphinan production.</title>
        <authorList>
            <person name="Guo L."/>
            <person name="Winzer T."/>
            <person name="Yang X."/>
            <person name="Li Y."/>
            <person name="Ning Z."/>
            <person name="He Z."/>
            <person name="Teodor R."/>
            <person name="Lu Y."/>
            <person name="Bowser T.A."/>
            <person name="Graham I.A."/>
            <person name="Ye K."/>
        </authorList>
    </citation>
    <scope>NUCLEOTIDE SEQUENCE [LARGE SCALE GENOMIC DNA]</scope>
    <source>
        <strain evidence="3">cv. HN1</strain>
        <tissue evidence="2">Leaves</tissue>
    </source>
</reference>
<keyword evidence="1" id="KW-0812">Transmembrane</keyword>
<keyword evidence="1" id="KW-1133">Transmembrane helix</keyword>
<proteinExistence type="predicted"/>
<dbReference type="Gramene" id="RZC80580">
    <property type="protein sequence ID" value="RZC80580"/>
    <property type="gene ID" value="C5167_043151"/>
</dbReference>
<evidence type="ECO:0000313" key="2">
    <source>
        <dbReference type="EMBL" id="RZC80580.1"/>
    </source>
</evidence>
<name>A0A4Y7L7I6_PAPSO</name>
<gene>
    <name evidence="2" type="ORF">C5167_043151</name>
</gene>
<evidence type="ECO:0000313" key="3">
    <source>
        <dbReference type="Proteomes" id="UP000316621"/>
    </source>
</evidence>
<feature type="transmembrane region" description="Helical" evidence="1">
    <location>
        <begin position="34"/>
        <end position="55"/>
    </location>
</feature>